<dbReference type="InterPro" id="IPR008207">
    <property type="entry name" value="Sig_transdc_His_kin_Hpt_dom"/>
</dbReference>
<dbReference type="SUPFAM" id="SSF47226">
    <property type="entry name" value="Histidine-containing phosphotransfer domain, HPT domain"/>
    <property type="match status" value="1"/>
</dbReference>
<dbReference type="STRING" id="1043004.A0A074XIW9"/>
<dbReference type="HOGENOM" id="CLU_1677494_0_0_1"/>
<sequence length="157" mass="17492">MSTQALALEKLGQSVNMDVFQELLDLDSPSEMFSKDIVCEYLVMAPETLSTMNDSLIHVNLSRLNTSAQSLRCASLVLGLTRIEKACARIEVILNLCIDLHYSGFALDQICDALAYVVKDARMHFELARTAFSLFYDLPLLSPREDASDTSFDSMTL</sequence>
<name>A0A074XIW9_9PEZI</name>
<dbReference type="OrthoDB" id="3873860at2759"/>
<organism evidence="3 4">
    <name type="scientific">Aureobasidium namibiae CBS 147.97</name>
    <dbReference type="NCBI Taxonomy" id="1043004"/>
    <lineage>
        <taxon>Eukaryota</taxon>
        <taxon>Fungi</taxon>
        <taxon>Dikarya</taxon>
        <taxon>Ascomycota</taxon>
        <taxon>Pezizomycotina</taxon>
        <taxon>Dothideomycetes</taxon>
        <taxon>Dothideomycetidae</taxon>
        <taxon>Dothideales</taxon>
        <taxon>Saccotheciaceae</taxon>
        <taxon>Aureobasidium</taxon>
    </lineage>
</organism>
<evidence type="ECO:0000259" key="2">
    <source>
        <dbReference type="PROSITE" id="PS50894"/>
    </source>
</evidence>
<gene>
    <name evidence="3" type="ORF">M436DRAFT_80926</name>
</gene>
<protein>
    <recommendedName>
        <fullName evidence="2">HPt domain-containing protein</fullName>
    </recommendedName>
</protein>
<evidence type="ECO:0000313" key="3">
    <source>
        <dbReference type="EMBL" id="KEQ74501.1"/>
    </source>
</evidence>
<dbReference type="Proteomes" id="UP000027730">
    <property type="component" value="Unassembled WGS sequence"/>
</dbReference>
<evidence type="ECO:0000313" key="4">
    <source>
        <dbReference type="Proteomes" id="UP000027730"/>
    </source>
</evidence>
<dbReference type="Gene3D" id="1.20.120.160">
    <property type="entry name" value="HPT domain"/>
    <property type="match status" value="1"/>
</dbReference>
<dbReference type="RefSeq" id="XP_013428811.1">
    <property type="nucleotide sequence ID" value="XM_013573357.1"/>
</dbReference>
<dbReference type="InterPro" id="IPR036641">
    <property type="entry name" value="HPT_dom_sf"/>
</dbReference>
<proteinExistence type="predicted"/>
<keyword evidence="4" id="KW-1185">Reference proteome</keyword>
<accession>A0A074XIW9</accession>
<dbReference type="PROSITE" id="PS50894">
    <property type="entry name" value="HPT"/>
    <property type="match status" value="1"/>
</dbReference>
<dbReference type="GO" id="GO:0000160">
    <property type="term" value="P:phosphorelay signal transduction system"/>
    <property type="evidence" value="ECO:0007669"/>
    <property type="project" value="InterPro"/>
</dbReference>
<dbReference type="GeneID" id="25416705"/>
<comment type="caution">
    <text evidence="1">Lacks conserved residue(s) required for the propagation of feature annotation.</text>
</comment>
<reference evidence="3 4" key="1">
    <citation type="journal article" date="2014" name="BMC Genomics">
        <title>Genome sequencing of four Aureobasidium pullulans varieties: biotechnological potential, stress tolerance, and description of new species.</title>
        <authorList>
            <person name="Gostin Ar C."/>
            <person name="Ohm R.A."/>
            <person name="Kogej T."/>
            <person name="Sonjak S."/>
            <person name="Turk M."/>
            <person name="Zajc J."/>
            <person name="Zalar P."/>
            <person name="Grube M."/>
            <person name="Sun H."/>
            <person name="Han J."/>
            <person name="Sharma A."/>
            <person name="Chiniquy J."/>
            <person name="Ngan C.Y."/>
            <person name="Lipzen A."/>
            <person name="Barry K."/>
            <person name="Grigoriev I.V."/>
            <person name="Gunde-Cimerman N."/>
        </authorList>
    </citation>
    <scope>NUCLEOTIDE SEQUENCE [LARGE SCALE GENOMIC DNA]</scope>
    <source>
        <strain evidence="3 4">CBS 147.97</strain>
    </source>
</reference>
<dbReference type="EMBL" id="KL584707">
    <property type="protein sequence ID" value="KEQ74501.1"/>
    <property type="molecule type" value="Genomic_DNA"/>
</dbReference>
<dbReference type="AlphaFoldDB" id="A0A074XIW9"/>
<evidence type="ECO:0000256" key="1">
    <source>
        <dbReference type="PROSITE-ProRule" id="PRU00110"/>
    </source>
</evidence>
<feature type="domain" description="HPt" evidence="2">
    <location>
        <begin position="30"/>
        <end position="131"/>
    </location>
</feature>